<dbReference type="Gene3D" id="2.40.170.20">
    <property type="entry name" value="TonB-dependent receptor, beta-barrel domain"/>
    <property type="match status" value="1"/>
</dbReference>
<dbReference type="Gene3D" id="2.170.130.10">
    <property type="entry name" value="TonB-dependent receptor, plug domain"/>
    <property type="match status" value="1"/>
</dbReference>
<dbReference type="Pfam" id="PF00593">
    <property type="entry name" value="TonB_dep_Rec_b-barrel"/>
    <property type="match status" value="1"/>
</dbReference>
<evidence type="ECO:0000256" key="4">
    <source>
        <dbReference type="RuleBase" id="RU003357"/>
    </source>
</evidence>
<accession>A0ABV9LRL9</accession>
<protein>
    <submittedName>
        <fullName evidence="8">TonB-dependent receptor</fullName>
    </submittedName>
</protein>
<feature type="domain" description="TonB-dependent receptor-like beta-barrel" evidence="6">
    <location>
        <begin position="453"/>
        <end position="970"/>
    </location>
</feature>
<keyword evidence="2 4" id="KW-0472">Membrane</keyword>
<keyword evidence="8" id="KW-0675">Receptor</keyword>
<comment type="caution">
    <text evidence="8">The sequence shown here is derived from an EMBL/GenBank/DDBJ whole genome shotgun (WGS) entry which is preliminary data.</text>
</comment>
<dbReference type="PANTHER" id="PTHR40980">
    <property type="entry name" value="PLUG DOMAIN-CONTAINING PROTEIN"/>
    <property type="match status" value="1"/>
</dbReference>
<keyword evidence="4" id="KW-0798">TonB box</keyword>
<keyword evidence="3" id="KW-0998">Cell outer membrane</keyword>
<dbReference type="EMBL" id="JBHSGU010000002">
    <property type="protein sequence ID" value="MFC4699131.1"/>
    <property type="molecule type" value="Genomic_DNA"/>
</dbReference>
<evidence type="ECO:0000313" key="8">
    <source>
        <dbReference type="EMBL" id="MFC4699131.1"/>
    </source>
</evidence>
<feature type="chain" id="PRO_5045849480" evidence="5">
    <location>
        <begin position="28"/>
        <end position="1003"/>
    </location>
</feature>
<comment type="similarity">
    <text evidence="4">Belongs to the TonB-dependent receptor family.</text>
</comment>
<dbReference type="Pfam" id="PF07715">
    <property type="entry name" value="Plug"/>
    <property type="match status" value="1"/>
</dbReference>
<dbReference type="InterPro" id="IPR036942">
    <property type="entry name" value="Beta-barrel_TonB_sf"/>
</dbReference>
<evidence type="ECO:0000259" key="7">
    <source>
        <dbReference type="Pfam" id="PF07715"/>
    </source>
</evidence>
<evidence type="ECO:0000256" key="5">
    <source>
        <dbReference type="SAM" id="SignalP"/>
    </source>
</evidence>
<evidence type="ECO:0000313" key="9">
    <source>
        <dbReference type="Proteomes" id="UP001595897"/>
    </source>
</evidence>
<organism evidence="8 9">
    <name type="scientific">Glaciecola siphonariae</name>
    <dbReference type="NCBI Taxonomy" id="521012"/>
    <lineage>
        <taxon>Bacteria</taxon>
        <taxon>Pseudomonadati</taxon>
        <taxon>Pseudomonadota</taxon>
        <taxon>Gammaproteobacteria</taxon>
        <taxon>Alteromonadales</taxon>
        <taxon>Alteromonadaceae</taxon>
        <taxon>Glaciecola</taxon>
    </lineage>
</organism>
<dbReference type="RefSeq" id="WP_382405872.1">
    <property type="nucleotide sequence ID" value="NZ_JBHSGU010000002.1"/>
</dbReference>
<dbReference type="InterPro" id="IPR000531">
    <property type="entry name" value="Beta-barrel_TonB"/>
</dbReference>
<feature type="signal peptide" evidence="5">
    <location>
        <begin position="1"/>
        <end position="27"/>
    </location>
</feature>
<dbReference type="InterPro" id="IPR010104">
    <property type="entry name" value="TonB_rcpt_bac"/>
</dbReference>
<feature type="domain" description="TonB-dependent receptor plug" evidence="7">
    <location>
        <begin position="62"/>
        <end position="160"/>
    </location>
</feature>
<dbReference type="InterPro" id="IPR037066">
    <property type="entry name" value="Plug_dom_sf"/>
</dbReference>
<gene>
    <name evidence="8" type="ORF">ACFO4O_03050</name>
</gene>
<dbReference type="NCBIfam" id="TIGR01782">
    <property type="entry name" value="TonB-Xanth-Caul"/>
    <property type="match status" value="1"/>
</dbReference>
<keyword evidence="5" id="KW-0732">Signal</keyword>
<evidence type="ECO:0000256" key="2">
    <source>
        <dbReference type="ARBA" id="ARBA00023136"/>
    </source>
</evidence>
<evidence type="ECO:0000259" key="6">
    <source>
        <dbReference type="Pfam" id="PF00593"/>
    </source>
</evidence>
<name>A0ABV9LRL9_9ALTE</name>
<dbReference type="Proteomes" id="UP001595897">
    <property type="component" value="Unassembled WGS sequence"/>
</dbReference>
<sequence>MNKFKPNLITSALIASGLLIGSFPLYAQEDSPTPDDEIEVIEVRSFGTSLIKSLNQKRFSDTVTEQLSADDLGGLPDVSIADALTRLPGISAVRTGGQAAEINIRGLSGDFVFSTLNGREQVSTSGSRSIEFDQYPSELIYSGAVYKSPKASLIEGGVAGTVELTTANPLSNTEEHKFNANVRGMYNDRASEVPDADEFGHRISFSYQGQFLDRTLGVALGYARLYQPSVSTQFIGLSYNREADVDGLPGDTENFNPNAPEAGQCVECERIGEGFEMQHKGGAETRDGYVATVEWAPVDNFTLKGDIFYSTFDSEEFARGFRVKLEAPNVGITNPVVVDNHVIGGNFARSGTGFTRVELVNDDNQDFDEIRNYGLNGDWQMTDNWSLNFDISHSAAESDFRNGLLWSLVSEDANAVNPQLDTNISISYLLNGLDLPDLGFNQSDAFSDINRVLVSKYGIYPFQNSDELDAYRLDFKYELDNDYFSSIEFGARYSDRTYTNDRSVFEYGSDSDFSTTQPPLRLTQDMVEVVNWEGDFGYFPSYLSIDLDAALNAWFPGGAPQPRQTWGTGFDGLVNPVDGVIVGPDTSWSVLQSGEVYEEVTSAYVMANIDTAIGDIGITGNIGVRMVDSKQASTFLQDVDGDVDAGAQLIADEVGLVTDQYRSVILEDTYTDYLPSLNLNFRVTDNSYVRVAAAKVMGRAPINEMFANSRVDVFRPIAERDIDTGIVTVRGEATVSGQSDNSPYLRPFYATQYDISFEHYFTETDGAVVLALFYKDIESFVDRNTTDPYDFRANGFNVPEEVDLVVQEDDGNGTLIPVLDANGLPLTVTVPVENGAYTTAINNSEGGYIRGVEIAYTQVFSFLPDLWSGLGVNASFSHTETEIIRIADPNQGVFSSDLPGLSPNVLSGTLFWEYEGFETRVNARYRDEFVSQQVAVNSQVVNFDSELVVDFQASYQINDNVGILFQANNITDEPTKSFFGSQSRTGTIQYFGTQYFLGVTYSL</sequence>
<keyword evidence="9" id="KW-1185">Reference proteome</keyword>
<reference evidence="9" key="1">
    <citation type="journal article" date="2019" name="Int. J. Syst. Evol. Microbiol.">
        <title>The Global Catalogue of Microorganisms (GCM) 10K type strain sequencing project: providing services to taxonomists for standard genome sequencing and annotation.</title>
        <authorList>
            <consortium name="The Broad Institute Genomics Platform"/>
            <consortium name="The Broad Institute Genome Sequencing Center for Infectious Disease"/>
            <person name="Wu L."/>
            <person name="Ma J."/>
        </authorList>
    </citation>
    <scope>NUCLEOTIDE SEQUENCE [LARGE SCALE GENOMIC DNA]</scope>
    <source>
        <strain evidence="9">KACC 12507</strain>
    </source>
</reference>
<dbReference type="PANTHER" id="PTHR40980:SF3">
    <property type="entry name" value="TONB-DEPENDENT RECEPTOR-LIKE BETA-BARREL DOMAIN-CONTAINING PROTEIN"/>
    <property type="match status" value="1"/>
</dbReference>
<evidence type="ECO:0000256" key="1">
    <source>
        <dbReference type="ARBA" id="ARBA00004442"/>
    </source>
</evidence>
<comment type="subcellular location">
    <subcellularLocation>
        <location evidence="1 4">Cell outer membrane</location>
    </subcellularLocation>
</comment>
<proteinExistence type="inferred from homology"/>
<dbReference type="InterPro" id="IPR012910">
    <property type="entry name" value="Plug_dom"/>
</dbReference>
<dbReference type="SUPFAM" id="SSF56935">
    <property type="entry name" value="Porins"/>
    <property type="match status" value="1"/>
</dbReference>
<evidence type="ECO:0000256" key="3">
    <source>
        <dbReference type="ARBA" id="ARBA00023237"/>
    </source>
</evidence>